<dbReference type="AlphaFoldDB" id="A0A9D3WIX6"/>
<keyword evidence="2" id="KW-1185">Reference proteome</keyword>
<proteinExistence type="predicted"/>
<dbReference type="EMBL" id="JAIQCV010000001">
    <property type="protein sequence ID" value="KAH1129368.1"/>
    <property type="molecule type" value="Genomic_DNA"/>
</dbReference>
<dbReference type="PANTHER" id="PTHR35317:SF11">
    <property type="entry name" value="CCHC-TYPE DOMAIN-CONTAINING PROTEIN"/>
    <property type="match status" value="1"/>
</dbReference>
<name>A0A9D3WIX6_9ROSI</name>
<reference evidence="1 2" key="1">
    <citation type="journal article" date="2021" name="Plant Biotechnol. J.">
        <title>Multi-omics assisted identification of the key and species-specific regulatory components of drought-tolerant mechanisms in Gossypium stocksii.</title>
        <authorList>
            <person name="Yu D."/>
            <person name="Ke L."/>
            <person name="Zhang D."/>
            <person name="Wu Y."/>
            <person name="Sun Y."/>
            <person name="Mei J."/>
            <person name="Sun J."/>
            <person name="Sun Y."/>
        </authorList>
    </citation>
    <scope>NUCLEOTIDE SEQUENCE [LARGE SCALE GENOMIC DNA]</scope>
    <source>
        <strain evidence="2">cv. E1</strain>
        <tissue evidence="1">Leaf</tissue>
    </source>
</reference>
<accession>A0A9D3WIX6</accession>
<dbReference type="Proteomes" id="UP000828251">
    <property type="component" value="Unassembled WGS sequence"/>
</dbReference>
<organism evidence="1 2">
    <name type="scientific">Gossypium stocksii</name>
    <dbReference type="NCBI Taxonomy" id="47602"/>
    <lineage>
        <taxon>Eukaryota</taxon>
        <taxon>Viridiplantae</taxon>
        <taxon>Streptophyta</taxon>
        <taxon>Embryophyta</taxon>
        <taxon>Tracheophyta</taxon>
        <taxon>Spermatophyta</taxon>
        <taxon>Magnoliopsida</taxon>
        <taxon>eudicotyledons</taxon>
        <taxon>Gunneridae</taxon>
        <taxon>Pentapetalae</taxon>
        <taxon>rosids</taxon>
        <taxon>malvids</taxon>
        <taxon>Malvales</taxon>
        <taxon>Malvaceae</taxon>
        <taxon>Malvoideae</taxon>
        <taxon>Gossypium</taxon>
    </lineage>
</organism>
<comment type="caution">
    <text evidence="1">The sequence shown here is derived from an EMBL/GenBank/DDBJ whole genome shotgun (WGS) entry which is preliminary data.</text>
</comment>
<dbReference type="PANTHER" id="PTHR35317">
    <property type="entry name" value="OS04G0629600 PROTEIN"/>
    <property type="match status" value="1"/>
</dbReference>
<protein>
    <submittedName>
        <fullName evidence="1">Uncharacterized protein</fullName>
    </submittedName>
</protein>
<evidence type="ECO:0000313" key="2">
    <source>
        <dbReference type="Proteomes" id="UP000828251"/>
    </source>
</evidence>
<gene>
    <name evidence="1" type="ORF">J1N35_000746</name>
</gene>
<dbReference type="Pfam" id="PF14223">
    <property type="entry name" value="Retrotran_gag_2"/>
    <property type="match status" value="1"/>
</dbReference>
<dbReference type="OrthoDB" id="1002361at2759"/>
<sequence>MKEIEMIKKYFDKPLCIVNNVRLLGIDLSDSRIVQKRLITIPERFETTILSLENMKDPSAIIVVELLNVLMAQERRRCMRQ</sequence>
<evidence type="ECO:0000313" key="1">
    <source>
        <dbReference type="EMBL" id="KAH1129368.1"/>
    </source>
</evidence>